<protein>
    <submittedName>
        <fullName evidence="1">DUF3817 domain-containing protein</fullName>
    </submittedName>
</protein>
<evidence type="ECO:0000313" key="2">
    <source>
        <dbReference type="Proteomes" id="UP001059663"/>
    </source>
</evidence>
<proteinExistence type="predicted"/>
<dbReference type="EMBL" id="CP087977">
    <property type="protein sequence ID" value="UUZ44090.1"/>
    <property type="molecule type" value="Genomic_DNA"/>
</dbReference>
<evidence type="ECO:0000313" key="1">
    <source>
        <dbReference type="EMBL" id="UUZ44090.1"/>
    </source>
</evidence>
<sequence length="114" mass="12332">MSNDETKGATTADPRTIGTAPGMFRVTAILAGSAMFVLIVEMVLKYAMSNDALARWSPVHGLIFMAFAVATANLGFKIGWPVGRMVLTILLACIPFVAFVEERRVVREVTPLTT</sequence>
<accession>A0AC61U260</accession>
<reference evidence="1" key="1">
    <citation type="submission" date="2021-11" db="EMBL/GenBank/DDBJ databases">
        <title>Study of the species diversity of bacterial strains isolated from a unique natural object - Shulgan-Tash cave (Bashkiria).</title>
        <authorList>
            <person name="Sazanova A.L."/>
            <person name="Chirak E.R."/>
            <person name="Safronova V.I."/>
        </authorList>
    </citation>
    <scope>NUCLEOTIDE SEQUENCE</scope>
    <source>
        <strain evidence="1">P1</strain>
    </source>
</reference>
<name>A0AC61U260_9MICO</name>
<dbReference type="Proteomes" id="UP001059663">
    <property type="component" value="Chromosome"/>
</dbReference>
<organism evidence="1 2">
    <name type="scientific">Janibacter limosus</name>
    <dbReference type="NCBI Taxonomy" id="53458"/>
    <lineage>
        <taxon>Bacteria</taxon>
        <taxon>Bacillati</taxon>
        <taxon>Actinomycetota</taxon>
        <taxon>Actinomycetes</taxon>
        <taxon>Micrococcales</taxon>
        <taxon>Intrasporangiaceae</taxon>
        <taxon>Janibacter</taxon>
    </lineage>
</organism>
<gene>
    <name evidence="1" type="ORF">LP422_15945</name>
</gene>